<dbReference type="PANTHER" id="PTHR43415">
    <property type="entry name" value="SPERMIDINE N(1)-ACETYLTRANSFERASE"/>
    <property type="match status" value="1"/>
</dbReference>
<dbReference type="GO" id="GO:0016747">
    <property type="term" value="F:acyltransferase activity, transferring groups other than amino-acyl groups"/>
    <property type="evidence" value="ECO:0007669"/>
    <property type="project" value="InterPro"/>
</dbReference>
<gene>
    <name evidence="2" type="ORF">FFIC_285020</name>
</gene>
<dbReference type="PROSITE" id="PS51186">
    <property type="entry name" value="GNAT"/>
    <property type="match status" value="1"/>
</dbReference>
<organism evidence="2 3">
    <name type="scientific">Fructobacillus ficulneus</name>
    <dbReference type="NCBI Taxonomy" id="157463"/>
    <lineage>
        <taxon>Bacteria</taxon>
        <taxon>Bacillati</taxon>
        <taxon>Bacillota</taxon>
        <taxon>Bacilli</taxon>
        <taxon>Lactobacillales</taxon>
        <taxon>Lactobacillaceae</taxon>
        <taxon>Fructobacillus</taxon>
    </lineage>
</organism>
<reference evidence="2 3" key="1">
    <citation type="journal article" date="2015" name="BMC Genomics">
        <title>Comparative genomics of Fructobacillus spp. and Leuconostoc spp. reveals niche-specific evolution of Fructobacillus spp.</title>
        <authorList>
            <person name="Endo A."/>
            <person name="Tanizawa Y."/>
            <person name="Tanaka N."/>
            <person name="Maeno S."/>
            <person name="Kumar H."/>
            <person name="Shiwa Y."/>
            <person name="Okada S."/>
            <person name="Yoshikawa H."/>
            <person name="Dicks L."/>
            <person name="Nakagawa J."/>
            <person name="Arita M."/>
        </authorList>
    </citation>
    <scope>NUCLEOTIDE SEQUENCE [LARGE SCALE GENOMIC DNA]</scope>
    <source>
        <strain evidence="2 3">JCM 12225</strain>
    </source>
</reference>
<accession>A0A0K8MJ64</accession>
<keyword evidence="3" id="KW-1185">Reference proteome</keyword>
<dbReference type="PANTHER" id="PTHR43415:SF3">
    <property type="entry name" value="GNAT-FAMILY ACETYLTRANSFERASE"/>
    <property type="match status" value="1"/>
</dbReference>
<sequence length="185" mass="21181">MFIGKNVKLSHYHDTDGEKLANWQWNDDFLNLLTADVIHPFTAESWEKLFREGAESDENFEFTIRKVSDDQLIGFVNLSDISIRNRTANLGIGIPNAADQSQGFGSEALALILDYGFNNLNLHKIKLSVFDFNTAAIKAYTRVGFQKEGVSKQESFYNGHWVDLHHYAIFQDDWFEAHSNDETND</sequence>
<evidence type="ECO:0000313" key="2">
    <source>
        <dbReference type="EMBL" id="GAP00483.1"/>
    </source>
</evidence>
<dbReference type="InterPro" id="IPR016181">
    <property type="entry name" value="Acyl_CoA_acyltransferase"/>
</dbReference>
<keyword evidence="2" id="KW-0808">Transferase</keyword>
<dbReference type="Proteomes" id="UP000253891">
    <property type="component" value="Unassembled WGS sequence"/>
</dbReference>
<evidence type="ECO:0000313" key="3">
    <source>
        <dbReference type="Proteomes" id="UP000253891"/>
    </source>
</evidence>
<feature type="domain" description="N-acetyltransferase" evidence="1">
    <location>
        <begin position="20"/>
        <end position="169"/>
    </location>
</feature>
<dbReference type="InterPro" id="IPR000182">
    <property type="entry name" value="GNAT_dom"/>
</dbReference>
<dbReference type="OrthoDB" id="9795206at2"/>
<dbReference type="RefSeq" id="WP_061993772.1">
    <property type="nucleotide sequence ID" value="NZ_DF968005.1"/>
</dbReference>
<dbReference type="STRING" id="157463.GCA_001047075_01368"/>
<proteinExistence type="predicted"/>
<dbReference type="EMBL" id="DF968005">
    <property type="protein sequence ID" value="GAP00483.1"/>
    <property type="molecule type" value="Genomic_DNA"/>
</dbReference>
<evidence type="ECO:0000259" key="1">
    <source>
        <dbReference type="PROSITE" id="PS51186"/>
    </source>
</evidence>
<dbReference type="AlphaFoldDB" id="A0A0K8MJ64"/>
<dbReference type="Pfam" id="PF13302">
    <property type="entry name" value="Acetyltransf_3"/>
    <property type="match status" value="1"/>
</dbReference>
<name>A0A0K8MJ64_9LACO</name>
<protein>
    <submittedName>
        <fullName evidence="2">Acetyltransferase</fullName>
    </submittedName>
</protein>
<dbReference type="Gene3D" id="3.40.630.30">
    <property type="match status" value="1"/>
</dbReference>
<dbReference type="SUPFAM" id="SSF55729">
    <property type="entry name" value="Acyl-CoA N-acyltransferases (Nat)"/>
    <property type="match status" value="1"/>
</dbReference>